<keyword evidence="1" id="KW-0677">Repeat</keyword>
<evidence type="ECO:0000313" key="5">
    <source>
        <dbReference type="Proteomes" id="UP001231189"/>
    </source>
</evidence>
<feature type="repeat" description="PPR" evidence="3">
    <location>
        <begin position="381"/>
        <end position="415"/>
    </location>
</feature>
<dbReference type="FunFam" id="1.25.40.10:FF:000090">
    <property type="entry name" value="Pentatricopeptide repeat-containing protein, chloroplastic"/>
    <property type="match status" value="1"/>
</dbReference>
<keyword evidence="5" id="KW-1185">Reference proteome</keyword>
<dbReference type="Pfam" id="PF01535">
    <property type="entry name" value="PPR"/>
    <property type="match status" value="9"/>
</dbReference>
<sequence length="722" mass="80400">MGANLRAGRPDTALEVFDGMPRRDVVSWNTSMAAHARAGAYGRVAAAFLDLTRQGIRPDHASFSIVLSACARLEALELGRCVHGLALKASSTRSVFVGASLITMYANCGVFCCLERVFDGVGCPNVALWNALVSGLVMNHRVADARRVFDRMPARNVVSWTAMVKGYVTVHEVDLALELFNSMPAKNSVSWCVMIGGLVHHQKFREAVDLFNRLMRNGEEVTSAVLVKVVNAYAGLKSTNEGRCIHGFSVKSGFVIDLIIEASLVAMYCNTLDIEEARLEFGKMDRKHVSSWNSIISGYIYADKVDEARKLFDSMVDRDKFSWNSMINGYIGHGRIDDATELYSKMPEKNVEAATALMSWFIDNGKLDMAQGMFCSMPKKDVMCCTTLLFGYMKEGYLDDALDLFHRMHKRTVVTYNVMIAGFLHQGKVTEAYKLFNESPAHDSVTWSCLITGLAQNGLTDDALTMYKKMLLKNMRPSESVVSSLMSCFSHHSMILHGQQLHATTIKLGLELCLLIQNSLISLYCKCGELITAQNIFDQMVKRDVVTWNTIIHGYAFNSLGQNAIEVFENMKSAQVDPDEITFLGVLSACSHMSLLDEAKHFFSAMTRDYGIMPNKMHYACMADLFCRRGMLQEAERLVKSMPFEPDSVIWTSLLSNCKLSGSDKLAEHAASQLIATNPSTKMPYLHLISVHGATNRWGVIESLRNQIQRTATEKEVGCSWN</sequence>
<evidence type="ECO:0000256" key="2">
    <source>
        <dbReference type="ARBA" id="ARBA00022946"/>
    </source>
</evidence>
<feature type="repeat" description="PPR" evidence="3">
    <location>
        <begin position="288"/>
        <end position="318"/>
    </location>
</feature>
<dbReference type="EMBL" id="JAUUTY010000007">
    <property type="protein sequence ID" value="KAK1604139.1"/>
    <property type="molecule type" value="Genomic_DNA"/>
</dbReference>
<reference evidence="4" key="1">
    <citation type="submission" date="2023-07" db="EMBL/GenBank/DDBJ databases">
        <title>A chromosome-level genome assembly of Lolium multiflorum.</title>
        <authorList>
            <person name="Chen Y."/>
            <person name="Copetti D."/>
            <person name="Kolliker R."/>
            <person name="Studer B."/>
        </authorList>
    </citation>
    <scope>NUCLEOTIDE SEQUENCE</scope>
    <source>
        <strain evidence="4">02402/16</strain>
        <tissue evidence="4">Leaf</tissue>
    </source>
</reference>
<feature type="repeat" description="PPR" evidence="3">
    <location>
        <begin position="544"/>
        <end position="578"/>
    </location>
</feature>
<dbReference type="GO" id="GO:0009451">
    <property type="term" value="P:RNA modification"/>
    <property type="evidence" value="ECO:0007669"/>
    <property type="project" value="InterPro"/>
</dbReference>
<dbReference type="PROSITE" id="PS51375">
    <property type="entry name" value="PPR"/>
    <property type="match status" value="8"/>
</dbReference>
<dbReference type="PANTHER" id="PTHR47926">
    <property type="entry name" value="PENTATRICOPEPTIDE REPEAT-CONTAINING PROTEIN"/>
    <property type="match status" value="1"/>
</dbReference>
<evidence type="ECO:0000256" key="3">
    <source>
        <dbReference type="PROSITE-ProRule" id="PRU00708"/>
    </source>
</evidence>
<organism evidence="4 5">
    <name type="scientific">Lolium multiflorum</name>
    <name type="common">Italian ryegrass</name>
    <name type="synonym">Lolium perenne subsp. multiflorum</name>
    <dbReference type="NCBI Taxonomy" id="4521"/>
    <lineage>
        <taxon>Eukaryota</taxon>
        <taxon>Viridiplantae</taxon>
        <taxon>Streptophyta</taxon>
        <taxon>Embryophyta</taxon>
        <taxon>Tracheophyta</taxon>
        <taxon>Spermatophyta</taxon>
        <taxon>Magnoliopsida</taxon>
        <taxon>Liliopsida</taxon>
        <taxon>Poales</taxon>
        <taxon>Poaceae</taxon>
        <taxon>BOP clade</taxon>
        <taxon>Pooideae</taxon>
        <taxon>Poodae</taxon>
        <taxon>Poeae</taxon>
        <taxon>Poeae Chloroplast Group 2 (Poeae type)</taxon>
        <taxon>Loliodinae</taxon>
        <taxon>Loliinae</taxon>
        <taxon>Lolium</taxon>
    </lineage>
</organism>
<protein>
    <recommendedName>
        <fullName evidence="6">Pentatricopeptide repeat-containing protein</fullName>
    </recommendedName>
</protein>
<proteinExistence type="predicted"/>
<comment type="caution">
    <text evidence="4">The sequence shown here is derived from an EMBL/GenBank/DDBJ whole genome shotgun (WGS) entry which is preliminary data.</text>
</comment>
<dbReference type="Gene3D" id="1.25.40.10">
    <property type="entry name" value="Tetratricopeptide repeat domain"/>
    <property type="match status" value="7"/>
</dbReference>
<dbReference type="InterPro" id="IPR046960">
    <property type="entry name" value="PPR_At4g14850-like_plant"/>
</dbReference>
<dbReference type="PANTHER" id="PTHR47926:SF361">
    <property type="entry name" value="PENTACOTRIPEPTIDE-REPEAT REGION OF PRORP DOMAIN-CONTAINING PROTEIN"/>
    <property type="match status" value="1"/>
</dbReference>
<evidence type="ECO:0008006" key="6">
    <source>
        <dbReference type="Google" id="ProtNLM"/>
    </source>
</evidence>
<feature type="repeat" description="PPR" evidence="3">
    <location>
        <begin position="319"/>
        <end position="353"/>
    </location>
</feature>
<evidence type="ECO:0000313" key="4">
    <source>
        <dbReference type="EMBL" id="KAK1604139.1"/>
    </source>
</evidence>
<dbReference type="Pfam" id="PF13041">
    <property type="entry name" value="PPR_2"/>
    <property type="match status" value="3"/>
</dbReference>
<evidence type="ECO:0000256" key="1">
    <source>
        <dbReference type="ARBA" id="ARBA00022737"/>
    </source>
</evidence>
<dbReference type="FunFam" id="1.25.40.10:FF:000747">
    <property type="entry name" value="Pentatricopeptide repeat-containing protein mitochondrial"/>
    <property type="match status" value="1"/>
</dbReference>
<dbReference type="GO" id="GO:0003723">
    <property type="term" value="F:RNA binding"/>
    <property type="evidence" value="ECO:0007669"/>
    <property type="project" value="InterPro"/>
</dbReference>
<dbReference type="AlphaFoldDB" id="A0AAD8QN42"/>
<name>A0AAD8QN42_LOLMU</name>
<feature type="repeat" description="PPR" evidence="3">
    <location>
        <begin position="187"/>
        <end position="221"/>
    </location>
</feature>
<dbReference type="InterPro" id="IPR002885">
    <property type="entry name" value="PPR_rpt"/>
</dbReference>
<accession>A0AAD8QN42</accession>
<feature type="repeat" description="PPR" evidence="3">
    <location>
        <begin position="24"/>
        <end position="58"/>
    </location>
</feature>
<keyword evidence="2" id="KW-0809">Transit peptide</keyword>
<gene>
    <name evidence="4" type="ORF">QYE76_027812</name>
</gene>
<dbReference type="NCBIfam" id="TIGR00756">
    <property type="entry name" value="PPR"/>
    <property type="match status" value="8"/>
</dbReference>
<feature type="repeat" description="PPR" evidence="3">
    <location>
        <begin position="443"/>
        <end position="477"/>
    </location>
</feature>
<feature type="repeat" description="PPR" evidence="3">
    <location>
        <begin position="125"/>
        <end position="159"/>
    </location>
</feature>
<dbReference type="InterPro" id="IPR011990">
    <property type="entry name" value="TPR-like_helical_dom_sf"/>
</dbReference>
<dbReference type="Proteomes" id="UP001231189">
    <property type="component" value="Unassembled WGS sequence"/>
</dbReference>